<reference evidence="4 5" key="1">
    <citation type="journal article" date="2016" name="Nat. Commun.">
        <title>Thousands of microbial genomes shed light on interconnected biogeochemical processes in an aquifer system.</title>
        <authorList>
            <person name="Anantharaman K."/>
            <person name="Brown C.T."/>
            <person name="Hug L.A."/>
            <person name="Sharon I."/>
            <person name="Castelle C.J."/>
            <person name="Probst A.J."/>
            <person name="Thomas B.C."/>
            <person name="Singh A."/>
            <person name="Wilkins M.J."/>
            <person name="Karaoz U."/>
            <person name="Brodie E.L."/>
            <person name="Williams K.H."/>
            <person name="Hubbard S.S."/>
            <person name="Banfield J.F."/>
        </authorList>
    </citation>
    <scope>NUCLEOTIDE SEQUENCE [LARGE SCALE GENOMIC DNA]</scope>
</reference>
<gene>
    <name evidence="4" type="ORF">A3B33_02550</name>
</gene>
<organism evidence="4 5">
    <name type="scientific">Candidatus Adlerbacteria bacterium RIFCSPLOWO2_01_FULL_54_16</name>
    <dbReference type="NCBI Taxonomy" id="1797244"/>
    <lineage>
        <taxon>Bacteria</taxon>
        <taxon>Candidatus Adleribacteriota</taxon>
    </lineage>
</organism>
<dbReference type="PANTHER" id="PTHR43736">
    <property type="entry name" value="ADP-RIBOSE PYROPHOSPHATASE"/>
    <property type="match status" value="1"/>
</dbReference>
<evidence type="ECO:0000256" key="1">
    <source>
        <dbReference type="ARBA" id="ARBA00022801"/>
    </source>
</evidence>
<name>A0A1F4Y0V5_9BACT</name>
<feature type="domain" description="Nudix hydrolase" evidence="3">
    <location>
        <begin position="6"/>
        <end position="135"/>
    </location>
</feature>
<dbReference type="EMBL" id="MEWY01000002">
    <property type="protein sequence ID" value="OGC87504.1"/>
    <property type="molecule type" value="Genomic_DNA"/>
</dbReference>
<evidence type="ECO:0000256" key="2">
    <source>
        <dbReference type="RuleBase" id="RU003476"/>
    </source>
</evidence>
<sequence length="142" mass="16254">MGDTGDYRVSVKAVVYREDGTILAIRRSKTAPTRPLQWDIPGGELEYGESLIDGVRRETREETGLEGEKVDLLDAIARFNDKQEFWTAICYAVKAETADVKLSYEHDDYRWVTPEEFEVIQPSSRNTEFVAAFARRKGEFIV</sequence>
<protein>
    <recommendedName>
        <fullName evidence="3">Nudix hydrolase domain-containing protein</fullName>
    </recommendedName>
</protein>
<dbReference type="AlphaFoldDB" id="A0A1F4Y0V5"/>
<keyword evidence="1 2" id="KW-0378">Hydrolase</keyword>
<dbReference type="InterPro" id="IPR000086">
    <property type="entry name" value="NUDIX_hydrolase_dom"/>
</dbReference>
<dbReference type="SUPFAM" id="SSF55811">
    <property type="entry name" value="Nudix"/>
    <property type="match status" value="1"/>
</dbReference>
<evidence type="ECO:0000313" key="4">
    <source>
        <dbReference type="EMBL" id="OGC87504.1"/>
    </source>
</evidence>
<dbReference type="InterPro" id="IPR020476">
    <property type="entry name" value="Nudix_hydrolase"/>
</dbReference>
<comment type="caution">
    <text evidence="4">The sequence shown here is derived from an EMBL/GenBank/DDBJ whole genome shotgun (WGS) entry which is preliminary data.</text>
</comment>
<dbReference type="PROSITE" id="PS00893">
    <property type="entry name" value="NUDIX_BOX"/>
    <property type="match status" value="1"/>
</dbReference>
<dbReference type="Pfam" id="PF00293">
    <property type="entry name" value="NUDIX"/>
    <property type="match status" value="1"/>
</dbReference>
<dbReference type="InterPro" id="IPR020084">
    <property type="entry name" value="NUDIX_hydrolase_CS"/>
</dbReference>
<proteinExistence type="inferred from homology"/>
<evidence type="ECO:0000313" key="5">
    <source>
        <dbReference type="Proteomes" id="UP000176943"/>
    </source>
</evidence>
<dbReference type="PROSITE" id="PS51462">
    <property type="entry name" value="NUDIX"/>
    <property type="match status" value="1"/>
</dbReference>
<dbReference type="PANTHER" id="PTHR43736:SF1">
    <property type="entry name" value="DIHYDRONEOPTERIN TRIPHOSPHATE DIPHOSPHATASE"/>
    <property type="match status" value="1"/>
</dbReference>
<dbReference type="Proteomes" id="UP000176943">
    <property type="component" value="Unassembled WGS sequence"/>
</dbReference>
<dbReference type="Gene3D" id="3.90.79.10">
    <property type="entry name" value="Nucleoside Triphosphate Pyrophosphohydrolase"/>
    <property type="match status" value="1"/>
</dbReference>
<accession>A0A1F4Y0V5</accession>
<evidence type="ECO:0000259" key="3">
    <source>
        <dbReference type="PROSITE" id="PS51462"/>
    </source>
</evidence>
<comment type="similarity">
    <text evidence="2">Belongs to the Nudix hydrolase family.</text>
</comment>
<dbReference type="GO" id="GO:0016787">
    <property type="term" value="F:hydrolase activity"/>
    <property type="evidence" value="ECO:0007669"/>
    <property type="project" value="UniProtKB-KW"/>
</dbReference>
<dbReference type="PRINTS" id="PR00502">
    <property type="entry name" value="NUDIXFAMILY"/>
</dbReference>
<dbReference type="InterPro" id="IPR015797">
    <property type="entry name" value="NUDIX_hydrolase-like_dom_sf"/>
</dbReference>